<dbReference type="InterPro" id="IPR006652">
    <property type="entry name" value="Kelch_1"/>
</dbReference>
<sequence>MGSICGTNNKRVIPKTKKAHLGLRSGQTISQQSVFQPQLNKKTQEINQIHKLDIQDEDLVNWDDPMKHCTNLLKPKGYKVARILKTTSSSITAEVLDGFGTQLIFKRSLFDNFDNASNNISYLYNMNKVSTDGLLRFTSLTISQFESINVQLRPDKTLYAIDRMIPKYNTLSDSLENLKLESLMQSLLILEQVSDALNQLHKEKFAYRFLRPESILTKDGKKFLLSNPSIQTNQKEQKIIKHFVQQESDYYIYDCVIFSLLFLFLVDHKIYTFDSLIELRLNQDEWEGLVDNYKQSISSQFENDVPQMIMQLIEQMSVFDKFDIPKMSDINHAIKSVRQKGMQTYFKNDSLGAYLQYHKEKVLSEASPWLYFTKANQIHLYNFETNKFHFLKVYRKKQPFKIESDVVYHPNEDKFFFFSHNASTFLLKVYDESHDRGCISQKREVELFRNIKKVKFEDPQLLVINFQIDDENNQEQPLEVIEDKKDVKNGNRQQQQQQNVLDQEPKLLSKIMIMNQQQSLDEATQEVYFNSYEVAFNLELVKNDNEEDIYNYGDEEFISKKVIKIYQGPKNYQWHRSSFHFFDPHNNYIYCIPDYNNVFQNGIRYCYYDISKRKGNFKEGLLRFACSTDEIFKQFCLLNFKIKHIVFCIEVQHGVFLMQASKNIFILDFNFRCFYSLASITQLQNYKENNKENPILFQNAYETKNQPFELKCLDAGGHNYLFQSGYLHCLARKEIETVHCVYNILPNQACIELLNCYSLHTGQDLLLFIPKTLNFVIKAQQKQLDESVFRRYSKHVRQYGVIKDLYADQNEAYLSAETVEEKQKFYLHQIKVDSLVQVSQLFQAFNKKISSEILLTPIEYFACSEEKNSFYMYYVNEEISTTLDSEVENRKLYKNPFEAKELALIVKIIFKALKELKDNQLEHGNLSTNSLCFTKAGIIKISGWYVANRKNFSTDIDDAVKVLYCLATLQRVQDIEQMDFADPAIAVYDGLGEFLKATYKLPKKTPFMNILNSALNLSKQLTAQNVDFNEMQSKAQAILWVSYGQNYVIITPLENMKDPRFMKVSILKPNQTNFKISKHCMFTFNFVDVIYISGAIKEDLKTQHLYECAYNKHKDTQTVTLKRLPDIPAPILSPSLLYAEGKIYVIGGYELGENFHKQITDKVFVYTIKTKQWKSLKNLPINIYGGTALHDEDKNIIYLFGGVSSEIDLTSDKLIYFTYDILKDNWEFNVDLSYKSPFVNSRFTKPIVDMVSPKLFISYYKTEEDFFIDVFELVKAGVSLKFKIKNPIAKKKNEKENLEAYCEKAPRDYERTLQDDLSMAVYKDSVYVLDEETQNLNVFRIKDVFHPQIDIVKCQIRDSNPITIHLVQQEAQQQQQ</sequence>
<dbReference type="EMBL" id="CAJJDN010000029">
    <property type="protein sequence ID" value="CAD8072714.1"/>
    <property type="molecule type" value="Genomic_DNA"/>
</dbReference>
<proteinExistence type="predicted"/>
<evidence type="ECO:0000313" key="2">
    <source>
        <dbReference type="Proteomes" id="UP000692954"/>
    </source>
</evidence>
<accession>A0A8S1MBT3</accession>
<keyword evidence="2" id="KW-1185">Reference proteome</keyword>
<evidence type="ECO:0008006" key="3">
    <source>
        <dbReference type="Google" id="ProtNLM"/>
    </source>
</evidence>
<comment type="caution">
    <text evidence="1">The sequence shown here is derived from an EMBL/GenBank/DDBJ whole genome shotgun (WGS) entry which is preliminary data.</text>
</comment>
<organism evidence="1 2">
    <name type="scientific">Paramecium sonneborni</name>
    <dbReference type="NCBI Taxonomy" id="65129"/>
    <lineage>
        <taxon>Eukaryota</taxon>
        <taxon>Sar</taxon>
        <taxon>Alveolata</taxon>
        <taxon>Ciliophora</taxon>
        <taxon>Intramacronucleata</taxon>
        <taxon>Oligohymenophorea</taxon>
        <taxon>Peniculida</taxon>
        <taxon>Parameciidae</taxon>
        <taxon>Paramecium</taxon>
    </lineage>
</organism>
<dbReference type="OrthoDB" id="432528at2759"/>
<reference evidence="1" key="1">
    <citation type="submission" date="2021-01" db="EMBL/GenBank/DDBJ databases">
        <authorList>
            <consortium name="Genoscope - CEA"/>
            <person name="William W."/>
        </authorList>
    </citation>
    <scope>NUCLEOTIDE SEQUENCE</scope>
</reference>
<protein>
    <recommendedName>
        <fullName evidence="3">Protein kinase domain-containing protein</fullName>
    </recommendedName>
</protein>
<gene>
    <name evidence="1" type="ORF">PSON_ATCC_30995.1.T0290315</name>
</gene>
<name>A0A8S1MBT3_9CILI</name>
<dbReference type="Proteomes" id="UP000692954">
    <property type="component" value="Unassembled WGS sequence"/>
</dbReference>
<dbReference type="Pfam" id="PF01344">
    <property type="entry name" value="Kelch_1"/>
    <property type="match status" value="1"/>
</dbReference>
<evidence type="ECO:0000313" key="1">
    <source>
        <dbReference type="EMBL" id="CAD8072714.1"/>
    </source>
</evidence>